<feature type="region of interest" description="Disordered" evidence="1">
    <location>
        <begin position="207"/>
        <end position="236"/>
    </location>
</feature>
<dbReference type="EMBL" id="JARJCW010000067">
    <property type="protein sequence ID" value="KAJ7199696.1"/>
    <property type="molecule type" value="Genomic_DNA"/>
</dbReference>
<proteinExistence type="predicted"/>
<dbReference type="Proteomes" id="UP001219525">
    <property type="component" value="Unassembled WGS sequence"/>
</dbReference>
<accession>A0AAD6V0Q3</accession>
<reference evidence="2" key="1">
    <citation type="submission" date="2023-03" db="EMBL/GenBank/DDBJ databases">
        <title>Massive genome expansion in bonnet fungi (Mycena s.s.) driven by repeated elements and novel gene families across ecological guilds.</title>
        <authorList>
            <consortium name="Lawrence Berkeley National Laboratory"/>
            <person name="Harder C.B."/>
            <person name="Miyauchi S."/>
            <person name="Viragh M."/>
            <person name="Kuo A."/>
            <person name="Thoen E."/>
            <person name="Andreopoulos B."/>
            <person name="Lu D."/>
            <person name="Skrede I."/>
            <person name="Drula E."/>
            <person name="Henrissat B."/>
            <person name="Morin E."/>
            <person name="Kohler A."/>
            <person name="Barry K."/>
            <person name="LaButti K."/>
            <person name="Morin E."/>
            <person name="Salamov A."/>
            <person name="Lipzen A."/>
            <person name="Mereny Z."/>
            <person name="Hegedus B."/>
            <person name="Baldrian P."/>
            <person name="Stursova M."/>
            <person name="Weitz H."/>
            <person name="Taylor A."/>
            <person name="Grigoriev I.V."/>
            <person name="Nagy L.G."/>
            <person name="Martin F."/>
            <person name="Kauserud H."/>
        </authorList>
    </citation>
    <scope>NUCLEOTIDE SEQUENCE</scope>
    <source>
        <strain evidence="2">9144</strain>
    </source>
</reference>
<organism evidence="2 3">
    <name type="scientific">Mycena pura</name>
    <dbReference type="NCBI Taxonomy" id="153505"/>
    <lineage>
        <taxon>Eukaryota</taxon>
        <taxon>Fungi</taxon>
        <taxon>Dikarya</taxon>
        <taxon>Basidiomycota</taxon>
        <taxon>Agaricomycotina</taxon>
        <taxon>Agaricomycetes</taxon>
        <taxon>Agaricomycetidae</taxon>
        <taxon>Agaricales</taxon>
        <taxon>Marasmiineae</taxon>
        <taxon>Mycenaceae</taxon>
        <taxon>Mycena</taxon>
    </lineage>
</organism>
<sequence>MTMVCGREQDAADWKADPEDKVALVSFLHGIRSRIGQGGNWDKTALNKAATFMAQRGPSKKGRPKLLTPSGFQCGRVEPFGVEQPCQVTSNLQALCQQGVAAVRPDQMNEILPTHARGRNVFNPAASTLQGSTQNSQLHPPGSDNDESNGADNGTGSNSADKAATTTTTSPPSPSPIGHSCSASQSVVSQSHIAARMDTTSSRVFMSLPATPRSSSLPTTPVRLLSDEHDTPNSKRYKKSGPDAITMLATSVEGIAGVVRELAPKISSAIPPTKQVAHTRELAKKDTKDSHLIPQQRAGLSILFARNPRNADVYMTEDDAEGRVEIARHLLNGF</sequence>
<feature type="compositionally biased region" description="Polar residues" evidence="1">
    <location>
        <begin position="126"/>
        <end position="138"/>
    </location>
</feature>
<evidence type="ECO:0000313" key="3">
    <source>
        <dbReference type="Proteomes" id="UP001219525"/>
    </source>
</evidence>
<dbReference type="AlphaFoldDB" id="A0AAD6V0Q3"/>
<evidence type="ECO:0000256" key="1">
    <source>
        <dbReference type="SAM" id="MobiDB-lite"/>
    </source>
</evidence>
<keyword evidence="3" id="KW-1185">Reference proteome</keyword>
<feature type="region of interest" description="Disordered" evidence="1">
    <location>
        <begin position="126"/>
        <end position="185"/>
    </location>
</feature>
<gene>
    <name evidence="2" type="ORF">GGX14DRAFT_401297</name>
</gene>
<feature type="compositionally biased region" description="Polar residues" evidence="1">
    <location>
        <begin position="150"/>
        <end position="160"/>
    </location>
</feature>
<evidence type="ECO:0000313" key="2">
    <source>
        <dbReference type="EMBL" id="KAJ7199696.1"/>
    </source>
</evidence>
<comment type="caution">
    <text evidence="2">The sequence shown here is derived from an EMBL/GenBank/DDBJ whole genome shotgun (WGS) entry which is preliminary data.</text>
</comment>
<name>A0AAD6V0Q3_9AGAR</name>
<protein>
    <submittedName>
        <fullName evidence="2">Uncharacterized protein</fullName>
    </submittedName>
</protein>